<evidence type="ECO:0000313" key="1">
    <source>
        <dbReference type="EMBL" id="CAJ1975221.1"/>
    </source>
</evidence>
<gene>
    <name evidence="1" type="ORF">AYBTSS11_LOCUS27325</name>
</gene>
<accession>A0AA86SYH4</accession>
<dbReference type="AlphaFoldDB" id="A0AA86SYH4"/>
<organism evidence="1 2">
    <name type="scientific">Sphenostylis stenocarpa</name>
    <dbReference type="NCBI Taxonomy" id="92480"/>
    <lineage>
        <taxon>Eukaryota</taxon>
        <taxon>Viridiplantae</taxon>
        <taxon>Streptophyta</taxon>
        <taxon>Embryophyta</taxon>
        <taxon>Tracheophyta</taxon>
        <taxon>Spermatophyta</taxon>
        <taxon>Magnoliopsida</taxon>
        <taxon>eudicotyledons</taxon>
        <taxon>Gunneridae</taxon>
        <taxon>Pentapetalae</taxon>
        <taxon>rosids</taxon>
        <taxon>fabids</taxon>
        <taxon>Fabales</taxon>
        <taxon>Fabaceae</taxon>
        <taxon>Papilionoideae</taxon>
        <taxon>50 kb inversion clade</taxon>
        <taxon>NPAAA clade</taxon>
        <taxon>indigoferoid/millettioid clade</taxon>
        <taxon>Phaseoleae</taxon>
        <taxon>Sphenostylis</taxon>
    </lineage>
</organism>
<name>A0AA86SYH4_9FABA</name>
<protein>
    <submittedName>
        <fullName evidence="1">Uncharacterized protein</fullName>
    </submittedName>
</protein>
<dbReference type="Proteomes" id="UP001189624">
    <property type="component" value="Chromosome 9"/>
</dbReference>
<dbReference type="EMBL" id="OY731406">
    <property type="protein sequence ID" value="CAJ1975221.1"/>
    <property type="molecule type" value="Genomic_DNA"/>
</dbReference>
<proteinExistence type="predicted"/>
<keyword evidence="2" id="KW-1185">Reference proteome</keyword>
<evidence type="ECO:0000313" key="2">
    <source>
        <dbReference type="Proteomes" id="UP001189624"/>
    </source>
</evidence>
<sequence length="85" mass="9406">MTYLRAKYEELQKGKAELIEQIKVMVPGVDVLELDSFKSVVDGKRSFGQKDLASSNHCLGLLNIALLVVFTCSCVYGCSTNVNIY</sequence>
<dbReference type="Gramene" id="rna-AYBTSS11_LOCUS27325">
    <property type="protein sequence ID" value="CAJ1975221.1"/>
    <property type="gene ID" value="gene-AYBTSS11_LOCUS27325"/>
</dbReference>
<reference evidence="1" key="1">
    <citation type="submission" date="2023-10" db="EMBL/GenBank/DDBJ databases">
        <authorList>
            <person name="Domelevo Entfellner J.-B."/>
        </authorList>
    </citation>
    <scope>NUCLEOTIDE SEQUENCE</scope>
</reference>